<dbReference type="InterPro" id="IPR057207">
    <property type="entry name" value="FBXL15_LRR"/>
</dbReference>
<dbReference type="GO" id="GO:0019005">
    <property type="term" value="C:SCF ubiquitin ligase complex"/>
    <property type="evidence" value="ECO:0007669"/>
    <property type="project" value="TreeGrafter"/>
</dbReference>
<dbReference type="Pfam" id="PF25372">
    <property type="entry name" value="DUF7885"/>
    <property type="match status" value="1"/>
</dbReference>
<dbReference type="GeneID" id="116292110"/>
<protein>
    <submittedName>
        <fullName evidence="5">F-box/LRR-repeat protein 14-like</fullName>
    </submittedName>
</protein>
<dbReference type="InParanoid" id="A0A6P8HFN2"/>
<keyword evidence="1" id="KW-0833">Ubl conjugation pathway</keyword>
<dbReference type="KEGG" id="aten:116292110"/>
<dbReference type="SUPFAM" id="SSF52047">
    <property type="entry name" value="RNI-like"/>
    <property type="match status" value="2"/>
</dbReference>
<evidence type="ECO:0000256" key="1">
    <source>
        <dbReference type="ARBA" id="ARBA00022786"/>
    </source>
</evidence>
<dbReference type="Proteomes" id="UP000515163">
    <property type="component" value="Unplaced"/>
</dbReference>
<dbReference type="SMART" id="SM00367">
    <property type="entry name" value="LRR_CC"/>
    <property type="match status" value="7"/>
</dbReference>
<name>A0A6P8HFN2_ACTTE</name>
<dbReference type="GO" id="GO:0031146">
    <property type="term" value="P:SCF-dependent proteasomal ubiquitin-dependent protein catabolic process"/>
    <property type="evidence" value="ECO:0007669"/>
    <property type="project" value="TreeGrafter"/>
</dbReference>
<dbReference type="InterPro" id="IPR036047">
    <property type="entry name" value="F-box-like_dom_sf"/>
</dbReference>
<proteinExistence type="predicted"/>
<accession>A0A6P8HFN2</accession>
<dbReference type="InterPro" id="IPR006553">
    <property type="entry name" value="Leu-rich_rpt_Cys-con_subtyp"/>
</dbReference>
<evidence type="ECO:0000259" key="2">
    <source>
        <dbReference type="Pfam" id="PF12937"/>
    </source>
</evidence>
<evidence type="ECO:0000313" key="4">
    <source>
        <dbReference type="Proteomes" id="UP000515163"/>
    </source>
</evidence>
<dbReference type="SUPFAM" id="SSF81383">
    <property type="entry name" value="F-box domain"/>
    <property type="match status" value="1"/>
</dbReference>
<dbReference type="Gene3D" id="3.80.10.10">
    <property type="entry name" value="Ribonuclease Inhibitor"/>
    <property type="match status" value="2"/>
</dbReference>
<dbReference type="Pfam" id="PF12937">
    <property type="entry name" value="F-box-like"/>
    <property type="match status" value="1"/>
</dbReference>
<feature type="domain" description="F-box" evidence="2">
    <location>
        <begin position="16"/>
        <end position="52"/>
    </location>
</feature>
<dbReference type="OrthoDB" id="10044893at2759"/>
<dbReference type="InterPro" id="IPR032675">
    <property type="entry name" value="LRR_dom_sf"/>
</dbReference>
<evidence type="ECO:0000313" key="5">
    <source>
        <dbReference type="RefSeq" id="XP_031555219.1"/>
    </source>
</evidence>
<dbReference type="InterPro" id="IPR001810">
    <property type="entry name" value="F-box_dom"/>
</dbReference>
<dbReference type="PANTHER" id="PTHR13318">
    <property type="entry name" value="PARTNER OF PAIRED, ISOFORM B-RELATED"/>
    <property type="match status" value="1"/>
</dbReference>
<dbReference type="Gene3D" id="1.20.1280.50">
    <property type="match status" value="1"/>
</dbReference>
<keyword evidence="4" id="KW-1185">Reference proteome</keyword>
<dbReference type="AlphaFoldDB" id="A0A6P8HFN2"/>
<gene>
    <name evidence="5" type="primary">LOC116292110</name>
</gene>
<dbReference type="PANTHER" id="PTHR13318:SF95">
    <property type="entry name" value="F-BOX PROTEIN YLR352W"/>
    <property type="match status" value="1"/>
</dbReference>
<sequence length="570" mass="63776">MESQLHVEQGPLRGNILHYIFSFLDVANKQIVAQVCRYWKDIAYAPTQWQEITAILPYSPSESLIIGLKNRQVTRVSCSRSTDEELSFLFSQVPGLTYLKIDDSRRISHELLEKNLTALTGLEHLHISNCPQVSLERLYLNKSFAKVLKKLKSLKLPRKISPSDFGKLVSKLKNLEELDLYCIGFLMRQWKKLFKRDTIELVADNLPNLESLHFEHIQYLSHSTVTYVAKNLKKLKNLSFSGIQSQGMTCPYGFGYREDEEEDSNELDMMIKELCKLKDLESLKFEVSGDEISESEILRLVRNLPKLKELKIKAISKITAKHANQIANFLPNLSIEYCTGGKRINDKDLQVMSSGLNNLKSLTLQSNPGITDSGMQYIANFKSLTTLFLNGKVGDAGVAVLAKGLPQLQNLSFLGCRQIGDAGAIMIGKHLKKLQCLSAQKTKIGDEGFSFMCLNLPKLRSLDVSYCPITNQGIIDGAVGLGNLNSLEIGSQKISNDGFQKSAKFLKGLTYLRIVNCHLINKEGVISMLEDLPSLMSLTFSGCGYMCMQERLVQPLCDAAGVDLTVIDVE</sequence>
<reference evidence="5" key="1">
    <citation type="submission" date="2025-08" db="UniProtKB">
        <authorList>
            <consortium name="RefSeq"/>
        </authorList>
    </citation>
    <scope>IDENTIFICATION</scope>
    <source>
        <tissue evidence="5">Tentacle</tissue>
    </source>
</reference>
<dbReference type="RefSeq" id="XP_031555219.1">
    <property type="nucleotide sequence ID" value="XM_031699359.1"/>
</dbReference>
<feature type="domain" description="F-box/LRR-repeat protein 15-like leucin rich repeat" evidence="3">
    <location>
        <begin position="296"/>
        <end position="426"/>
    </location>
</feature>
<organism evidence="4 5">
    <name type="scientific">Actinia tenebrosa</name>
    <name type="common">Australian red waratah sea anemone</name>
    <dbReference type="NCBI Taxonomy" id="6105"/>
    <lineage>
        <taxon>Eukaryota</taxon>
        <taxon>Metazoa</taxon>
        <taxon>Cnidaria</taxon>
        <taxon>Anthozoa</taxon>
        <taxon>Hexacorallia</taxon>
        <taxon>Actiniaria</taxon>
        <taxon>Actiniidae</taxon>
        <taxon>Actinia</taxon>
    </lineage>
</organism>
<dbReference type="Pfam" id="PF13516">
    <property type="entry name" value="LRR_6"/>
    <property type="match status" value="1"/>
</dbReference>
<evidence type="ECO:0000259" key="3">
    <source>
        <dbReference type="Pfam" id="PF25372"/>
    </source>
</evidence>
<dbReference type="InterPro" id="IPR001611">
    <property type="entry name" value="Leu-rich_rpt"/>
</dbReference>